<protein>
    <submittedName>
        <fullName evidence="4">Ankyrin</fullName>
    </submittedName>
</protein>
<dbReference type="Gene3D" id="1.25.40.20">
    <property type="entry name" value="Ankyrin repeat-containing domain"/>
    <property type="match status" value="1"/>
</dbReference>
<organism evidence="4 5">
    <name type="scientific">Lophium mytilinum</name>
    <dbReference type="NCBI Taxonomy" id="390894"/>
    <lineage>
        <taxon>Eukaryota</taxon>
        <taxon>Fungi</taxon>
        <taxon>Dikarya</taxon>
        <taxon>Ascomycota</taxon>
        <taxon>Pezizomycotina</taxon>
        <taxon>Dothideomycetes</taxon>
        <taxon>Pleosporomycetidae</taxon>
        <taxon>Mytilinidiales</taxon>
        <taxon>Mytilinidiaceae</taxon>
        <taxon>Lophium</taxon>
    </lineage>
</organism>
<dbReference type="PRINTS" id="PR01415">
    <property type="entry name" value="ANKYRIN"/>
</dbReference>
<proteinExistence type="predicted"/>
<evidence type="ECO:0000313" key="4">
    <source>
        <dbReference type="EMBL" id="KAF2498691.1"/>
    </source>
</evidence>
<name>A0A6A6R1W1_9PEZI</name>
<reference evidence="4" key="1">
    <citation type="journal article" date="2020" name="Stud. Mycol.">
        <title>101 Dothideomycetes genomes: a test case for predicting lifestyles and emergence of pathogens.</title>
        <authorList>
            <person name="Haridas S."/>
            <person name="Albert R."/>
            <person name="Binder M."/>
            <person name="Bloem J."/>
            <person name="Labutti K."/>
            <person name="Salamov A."/>
            <person name="Andreopoulos B."/>
            <person name="Baker S."/>
            <person name="Barry K."/>
            <person name="Bills G."/>
            <person name="Bluhm B."/>
            <person name="Cannon C."/>
            <person name="Castanera R."/>
            <person name="Culley D."/>
            <person name="Daum C."/>
            <person name="Ezra D."/>
            <person name="Gonzalez J."/>
            <person name="Henrissat B."/>
            <person name="Kuo A."/>
            <person name="Liang C."/>
            <person name="Lipzen A."/>
            <person name="Lutzoni F."/>
            <person name="Magnuson J."/>
            <person name="Mondo S."/>
            <person name="Nolan M."/>
            <person name="Ohm R."/>
            <person name="Pangilinan J."/>
            <person name="Park H.-J."/>
            <person name="Ramirez L."/>
            <person name="Alfaro M."/>
            <person name="Sun H."/>
            <person name="Tritt A."/>
            <person name="Yoshinaga Y."/>
            <person name="Zwiers L.-H."/>
            <person name="Turgeon B."/>
            <person name="Goodwin S."/>
            <person name="Spatafora J."/>
            <person name="Crous P."/>
            <person name="Grigoriev I."/>
        </authorList>
    </citation>
    <scope>NUCLEOTIDE SEQUENCE</scope>
    <source>
        <strain evidence="4">CBS 269.34</strain>
    </source>
</reference>
<gene>
    <name evidence="4" type="ORF">BU16DRAFT_481794</name>
</gene>
<evidence type="ECO:0000256" key="1">
    <source>
        <dbReference type="ARBA" id="ARBA00022737"/>
    </source>
</evidence>
<feature type="repeat" description="ANK" evidence="3">
    <location>
        <begin position="76"/>
        <end position="108"/>
    </location>
</feature>
<sequence length="142" mass="15563">MKEAIAGIRKSDLEALKTLIQRDPAITTQYDSDSKYLLHYAAEVGQSDFVRHILEIVRSLDLAHGLSGVLNAQTMKGSTPMMLAAEQGNQEVVECLLREGARLDIASRDGKNVLDYASHAGYTTIADLLIRNGAQVNDSRTF</sequence>
<dbReference type="PANTHER" id="PTHR24198:SF165">
    <property type="entry name" value="ANKYRIN REPEAT-CONTAINING PROTEIN-RELATED"/>
    <property type="match status" value="1"/>
</dbReference>
<keyword evidence="1" id="KW-0677">Repeat</keyword>
<dbReference type="EMBL" id="MU004185">
    <property type="protein sequence ID" value="KAF2498691.1"/>
    <property type="molecule type" value="Genomic_DNA"/>
</dbReference>
<dbReference type="AlphaFoldDB" id="A0A6A6R1W1"/>
<dbReference type="SMART" id="SM00248">
    <property type="entry name" value="ANK"/>
    <property type="match status" value="3"/>
</dbReference>
<dbReference type="PANTHER" id="PTHR24198">
    <property type="entry name" value="ANKYRIN REPEAT AND PROTEIN KINASE DOMAIN-CONTAINING PROTEIN"/>
    <property type="match status" value="1"/>
</dbReference>
<dbReference type="Proteomes" id="UP000799750">
    <property type="component" value="Unassembled WGS sequence"/>
</dbReference>
<evidence type="ECO:0000256" key="3">
    <source>
        <dbReference type="PROSITE-ProRule" id="PRU00023"/>
    </source>
</evidence>
<dbReference type="SUPFAM" id="SSF48403">
    <property type="entry name" value="Ankyrin repeat"/>
    <property type="match status" value="1"/>
</dbReference>
<dbReference type="PROSITE" id="PS50088">
    <property type="entry name" value="ANK_REPEAT"/>
    <property type="match status" value="2"/>
</dbReference>
<evidence type="ECO:0000256" key="2">
    <source>
        <dbReference type="ARBA" id="ARBA00023043"/>
    </source>
</evidence>
<dbReference type="InterPro" id="IPR036770">
    <property type="entry name" value="Ankyrin_rpt-contain_sf"/>
</dbReference>
<evidence type="ECO:0000313" key="5">
    <source>
        <dbReference type="Proteomes" id="UP000799750"/>
    </source>
</evidence>
<keyword evidence="2 3" id="KW-0040">ANK repeat</keyword>
<dbReference type="InterPro" id="IPR002110">
    <property type="entry name" value="Ankyrin_rpt"/>
</dbReference>
<feature type="non-terminal residue" evidence="4">
    <location>
        <position position="142"/>
    </location>
</feature>
<dbReference type="PROSITE" id="PS50297">
    <property type="entry name" value="ANK_REP_REGION"/>
    <property type="match status" value="2"/>
</dbReference>
<dbReference type="Pfam" id="PF12796">
    <property type="entry name" value="Ank_2"/>
    <property type="match status" value="1"/>
</dbReference>
<dbReference type="OrthoDB" id="195446at2759"/>
<keyword evidence="5" id="KW-1185">Reference proteome</keyword>
<accession>A0A6A6R1W1</accession>
<feature type="repeat" description="ANK" evidence="3">
    <location>
        <begin position="109"/>
        <end position="141"/>
    </location>
</feature>